<keyword evidence="3" id="KW-1185">Reference proteome</keyword>
<dbReference type="HOGENOM" id="CLU_1594301_0_0_1"/>
<dbReference type="AlphaFoldDB" id="A0A081CFK5"/>
<proteinExistence type="predicted"/>
<feature type="region of interest" description="Disordered" evidence="1">
    <location>
        <begin position="112"/>
        <end position="141"/>
    </location>
</feature>
<dbReference type="EMBL" id="DF830076">
    <property type="protein sequence ID" value="GAK65451.1"/>
    <property type="molecule type" value="Genomic_DNA"/>
</dbReference>
<evidence type="ECO:0000313" key="2">
    <source>
        <dbReference type="EMBL" id="GAK65451.1"/>
    </source>
</evidence>
<name>A0A081CFK5_PSEA2</name>
<evidence type="ECO:0000256" key="1">
    <source>
        <dbReference type="SAM" id="MobiDB-lite"/>
    </source>
</evidence>
<dbReference type="RefSeq" id="XP_014656114.1">
    <property type="nucleotide sequence ID" value="XM_014800628.1"/>
</dbReference>
<dbReference type="GeneID" id="26304493"/>
<sequence length="167" mass="17408">MPHAHASGQQIGVPTAVRLPRVMRENIPNLKIYPRSSKVPNDLVFQGAAPKDAIAGGLHKIIAVRPSGPPVIYRSQRFTLSGANCRSQSPPRVQPERNLICTAEPDPDVAAGAATGAIGPESSARPGCGAPPTRETGDTSDVSVALVESIVLSPAMPLIHTVASPFL</sequence>
<organism evidence="2 3">
    <name type="scientific">Pseudozyma antarctica</name>
    <name type="common">Yeast</name>
    <name type="synonym">Candida antarctica</name>
    <dbReference type="NCBI Taxonomy" id="84753"/>
    <lineage>
        <taxon>Eukaryota</taxon>
        <taxon>Fungi</taxon>
        <taxon>Dikarya</taxon>
        <taxon>Basidiomycota</taxon>
        <taxon>Ustilaginomycotina</taxon>
        <taxon>Ustilaginomycetes</taxon>
        <taxon>Ustilaginales</taxon>
        <taxon>Ustilaginaceae</taxon>
        <taxon>Moesziomyces</taxon>
    </lineage>
</organism>
<accession>A0A081CFK5</accession>
<protein>
    <submittedName>
        <fullName evidence="2">Uncharacterized protein</fullName>
    </submittedName>
</protein>
<dbReference type="Proteomes" id="UP000053758">
    <property type="component" value="Unassembled WGS sequence"/>
</dbReference>
<gene>
    <name evidence="2" type="ORF">PAN0_009c3668</name>
</gene>
<reference evidence="3" key="1">
    <citation type="journal article" date="2014" name="Genome Announc.">
        <title>Draft Genome Sequence of the Yeast Pseudozyma antarctica Type Strain JCM10317, a Producer of the Glycolipid Biosurfactants, Mannosylerythritol Lipids.</title>
        <authorList>
            <person name="Saika A."/>
            <person name="Koike H."/>
            <person name="Hori T."/>
            <person name="Fukuoka T."/>
            <person name="Sato S."/>
            <person name="Habe H."/>
            <person name="Kitamoto D."/>
            <person name="Morita T."/>
        </authorList>
    </citation>
    <scope>NUCLEOTIDE SEQUENCE [LARGE SCALE GENOMIC DNA]</scope>
    <source>
        <strain evidence="3">JCM 10317</strain>
    </source>
</reference>
<evidence type="ECO:0000313" key="3">
    <source>
        <dbReference type="Proteomes" id="UP000053758"/>
    </source>
</evidence>